<protein>
    <submittedName>
        <fullName evidence="2">Uncharacterized protein</fullName>
    </submittedName>
</protein>
<evidence type="ECO:0000313" key="2">
    <source>
        <dbReference type="EMBL" id="SVD94482.1"/>
    </source>
</evidence>
<evidence type="ECO:0000256" key="1">
    <source>
        <dbReference type="SAM" id="Phobius"/>
    </source>
</evidence>
<feature type="transmembrane region" description="Helical" evidence="1">
    <location>
        <begin position="34"/>
        <end position="52"/>
    </location>
</feature>
<reference evidence="2" key="1">
    <citation type="submission" date="2018-05" db="EMBL/GenBank/DDBJ databases">
        <authorList>
            <person name="Lanie J.A."/>
            <person name="Ng W.-L."/>
            <person name="Kazmierczak K.M."/>
            <person name="Andrzejewski T.M."/>
            <person name="Davidsen T.M."/>
            <person name="Wayne K.J."/>
            <person name="Tettelin H."/>
            <person name="Glass J.I."/>
            <person name="Rusch D."/>
            <person name="Podicherti R."/>
            <person name="Tsui H.-C.T."/>
            <person name="Winkler M.E."/>
        </authorList>
    </citation>
    <scope>NUCLEOTIDE SEQUENCE</scope>
</reference>
<organism evidence="2">
    <name type="scientific">marine metagenome</name>
    <dbReference type="NCBI Taxonomy" id="408172"/>
    <lineage>
        <taxon>unclassified sequences</taxon>
        <taxon>metagenomes</taxon>
        <taxon>ecological metagenomes</taxon>
    </lineage>
</organism>
<dbReference type="EMBL" id="UINC01183631">
    <property type="protein sequence ID" value="SVD94482.1"/>
    <property type="molecule type" value="Genomic_DNA"/>
</dbReference>
<proteinExistence type="predicted"/>
<accession>A0A382ZG92</accession>
<dbReference type="AlphaFoldDB" id="A0A382ZG92"/>
<keyword evidence="1" id="KW-0472">Membrane</keyword>
<keyword evidence="1" id="KW-0812">Transmembrane</keyword>
<sequence>MNWKEWNDKRKGFSERVLDYLQAKLYLDDYQMMWLMWWDGLFCGVIIAWLIFG</sequence>
<name>A0A382ZG92_9ZZZZ</name>
<gene>
    <name evidence="2" type="ORF">METZ01_LOCUS447336</name>
</gene>
<keyword evidence="1" id="KW-1133">Transmembrane helix</keyword>